<feature type="region of interest" description="Disordered" evidence="5">
    <location>
        <begin position="1"/>
        <end position="27"/>
    </location>
</feature>
<comment type="caution">
    <text evidence="7">The sequence shown here is derived from an EMBL/GenBank/DDBJ whole genome shotgun (WGS) entry which is preliminary data.</text>
</comment>
<dbReference type="PROSITE" id="PS51999">
    <property type="entry name" value="ZF_GRF"/>
    <property type="match status" value="1"/>
</dbReference>
<proteinExistence type="predicted"/>
<name>A0ABD3E4D9_9LAMI</name>
<evidence type="ECO:0000256" key="3">
    <source>
        <dbReference type="ARBA" id="ARBA00022833"/>
    </source>
</evidence>
<evidence type="ECO:0000256" key="1">
    <source>
        <dbReference type="ARBA" id="ARBA00022723"/>
    </source>
</evidence>
<keyword evidence="8" id="KW-1185">Reference proteome</keyword>
<organism evidence="7 8">
    <name type="scientific">Castilleja foliolosa</name>
    <dbReference type="NCBI Taxonomy" id="1961234"/>
    <lineage>
        <taxon>Eukaryota</taxon>
        <taxon>Viridiplantae</taxon>
        <taxon>Streptophyta</taxon>
        <taxon>Embryophyta</taxon>
        <taxon>Tracheophyta</taxon>
        <taxon>Spermatophyta</taxon>
        <taxon>Magnoliopsida</taxon>
        <taxon>eudicotyledons</taxon>
        <taxon>Gunneridae</taxon>
        <taxon>Pentapetalae</taxon>
        <taxon>asterids</taxon>
        <taxon>lamiids</taxon>
        <taxon>Lamiales</taxon>
        <taxon>Orobanchaceae</taxon>
        <taxon>Pedicularideae</taxon>
        <taxon>Castillejinae</taxon>
        <taxon>Castilleja</taxon>
    </lineage>
</organism>
<evidence type="ECO:0000259" key="6">
    <source>
        <dbReference type="PROSITE" id="PS51999"/>
    </source>
</evidence>
<keyword evidence="3" id="KW-0862">Zinc</keyword>
<dbReference type="EMBL" id="JAVIJP010000007">
    <property type="protein sequence ID" value="KAL3649358.1"/>
    <property type="molecule type" value="Genomic_DNA"/>
</dbReference>
<dbReference type="Proteomes" id="UP001632038">
    <property type="component" value="Unassembled WGS sequence"/>
</dbReference>
<evidence type="ECO:0000256" key="4">
    <source>
        <dbReference type="PROSITE-ProRule" id="PRU01343"/>
    </source>
</evidence>
<accession>A0ABD3E4D9</accession>
<evidence type="ECO:0000256" key="2">
    <source>
        <dbReference type="ARBA" id="ARBA00022771"/>
    </source>
</evidence>
<dbReference type="InterPro" id="IPR010666">
    <property type="entry name" value="Znf_GRF"/>
</dbReference>
<reference evidence="8" key="1">
    <citation type="journal article" date="2024" name="IScience">
        <title>Strigolactones Initiate the Formation of Haustorium-like Structures in Castilleja.</title>
        <authorList>
            <person name="Buerger M."/>
            <person name="Peterson D."/>
            <person name="Chory J."/>
        </authorList>
    </citation>
    <scope>NUCLEOTIDE SEQUENCE [LARGE SCALE GENOMIC DNA]</scope>
</reference>
<keyword evidence="2 4" id="KW-0863">Zinc-finger</keyword>
<protein>
    <recommendedName>
        <fullName evidence="6">GRF-type domain-containing protein</fullName>
    </recommendedName>
</protein>
<evidence type="ECO:0000313" key="7">
    <source>
        <dbReference type="EMBL" id="KAL3649358.1"/>
    </source>
</evidence>
<evidence type="ECO:0000313" key="8">
    <source>
        <dbReference type="Proteomes" id="UP001632038"/>
    </source>
</evidence>
<dbReference type="GO" id="GO:0008270">
    <property type="term" value="F:zinc ion binding"/>
    <property type="evidence" value="ECO:0007669"/>
    <property type="project" value="UniProtKB-KW"/>
</dbReference>
<dbReference type="AlphaFoldDB" id="A0ABD3E4D9"/>
<keyword evidence="1" id="KW-0479">Metal-binding</keyword>
<sequence length="202" mass="23144">MSSRSSKSNQNRSGDGSGSRSSNSHGNELGRCNCGIQVEVMTEWTVDNPGRRYEACPNYKMPSSCGFFRWIDEEMCSRSKHLIPELIRDKNNLELTLIAEQAKLKCVQAVMERQGKALGHQRSLDERLNTVLAAQRDLTLHLGLCEKKARKLKIIIAAMVLVRGGNRIGNSDFRLIRSDIFRNWNVYLVSEFRKSDFRFFRK</sequence>
<feature type="domain" description="GRF-type" evidence="6">
    <location>
        <begin position="32"/>
        <end position="74"/>
    </location>
</feature>
<evidence type="ECO:0000256" key="5">
    <source>
        <dbReference type="SAM" id="MobiDB-lite"/>
    </source>
</evidence>
<dbReference type="PANTHER" id="PTHR33248">
    <property type="entry name" value="ZINC ION-BINDING PROTEIN"/>
    <property type="match status" value="1"/>
</dbReference>
<gene>
    <name evidence="7" type="ORF">CASFOL_005761</name>
</gene>
<dbReference type="Pfam" id="PF06839">
    <property type="entry name" value="Zn_ribbon_GRF"/>
    <property type="match status" value="1"/>
</dbReference>